<name>A0A9P6BBD4_9AGAM</name>
<dbReference type="EMBL" id="MU128910">
    <property type="protein sequence ID" value="KAF9520737.1"/>
    <property type="molecule type" value="Genomic_DNA"/>
</dbReference>
<dbReference type="AlphaFoldDB" id="A0A9P6BBD4"/>
<reference evidence="1" key="1">
    <citation type="journal article" date="2020" name="Nat. Commun.">
        <title>Large-scale genome sequencing of mycorrhizal fungi provides insights into the early evolution of symbiotic traits.</title>
        <authorList>
            <person name="Miyauchi S."/>
            <person name="Kiss E."/>
            <person name="Kuo A."/>
            <person name="Drula E."/>
            <person name="Kohler A."/>
            <person name="Sanchez-Garcia M."/>
            <person name="Morin E."/>
            <person name="Andreopoulos B."/>
            <person name="Barry K.W."/>
            <person name="Bonito G."/>
            <person name="Buee M."/>
            <person name="Carver A."/>
            <person name="Chen C."/>
            <person name="Cichocki N."/>
            <person name="Clum A."/>
            <person name="Culley D."/>
            <person name="Crous P.W."/>
            <person name="Fauchery L."/>
            <person name="Girlanda M."/>
            <person name="Hayes R.D."/>
            <person name="Keri Z."/>
            <person name="LaButti K."/>
            <person name="Lipzen A."/>
            <person name="Lombard V."/>
            <person name="Magnuson J."/>
            <person name="Maillard F."/>
            <person name="Murat C."/>
            <person name="Nolan M."/>
            <person name="Ohm R.A."/>
            <person name="Pangilinan J."/>
            <person name="Pereira M.F."/>
            <person name="Perotto S."/>
            <person name="Peter M."/>
            <person name="Pfister S."/>
            <person name="Riley R."/>
            <person name="Sitrit Y."/>
            <person name="Stielow J.B."/>
            <person name="Szollosi G."/>
            <person name="Zifcakova L."/>
            <person name="Stursova M."/>
            <person name="Spatafora J.W."/>
            <person name="Tedersoo L."/>
            <person name="Vaario L.M."/>
            <person name="Yamada A."/>
            <person name="Yan M."/>
            <person name="Wang P."/>
            <person name="Xu J."/>
            <person name="Bruns T."/>
            <person name="Baldrian P."/>
            <person name="Vilgalys R."/>
            <person name="Dunand C."/>
            <person name="Henrissat B."/>
            <person name="Grigoriev I.V."/>
            <person name="Hibbett D."/>
            <person name="Nagy L.G."/>
            <person name="Martin F.M."/>
        </authorList>
    </citation>
    <scope>NUCLEOTIDE SEQUENCE</scope>
    <source>
        <strain evidence="1">UP504</strain>
    </source>
</reference>
<evidence type="ECO:0000313" key="2">
    <source>
        <dbReference type="Proteomes" id="UP000886523"/>
    </source>
</evidence>
<organism evidence="1 2">
    <name type="scientific">Hydnum rufescens UP504</name>
    <dbReference type="NCBI Taxonomy" id="1448309"/>
    <lineage>
        <taxon>Eukaryota</taxon>
        <taxon>Fungi</taxon>
        <taxon>Dikarya</taxon>
        <taxon>Basidiomycota</taxon>
        <taxon>Agaricomycotina</taxon>
        <taxon>Agaricomycetes</taxon>
        <taxon>Cantharellales</taxon>
        <taxon>Hydnaceae</taxon>
        <taxon>Hydnum</taxon>
    </lineage>
</organism>
<accession>A0A9P6BBD4</accession>
<gene>
    <name evidence="1" type="ORF">BS47DRAFT_401981</name>
</gene>
<dbReference type="Proteomes" id="UP000886523">
    <property type="component" value="Unassembled WGS sequence"/>
</dbReference>
<evidence type="ECO:0000313" key="1">
    <source>
        <dbReference type="EMBL" id="KAF9520737.1"/>
    </source>
</evidence>
<sequence>MCLGRQHSHGESSKSFSAFFTMHEGHYDRIYHKYNFDRWLAWHRFLDFSARHVVRQEAVAAPAHDRPLYSRRIHPVFTLDLSLNLRLSFEQLPIILETIALYPGPRLPRSNLSSHRR</sequence>
<comment type="caution">
    <text evidence="1">The sequence shown here is derived from an EMBL/GenBank/DDBJ whole genome shotgun (WGS) entry which is preliminary data.</text>
</comment>
<protein>
    <submittedName>
        <fullName evidence="1">Uncharacterized protein</fullName>
    </submittedName>
</protein>
<keyword evidence="2" id="KW-1185">Reference proteome</keyword>
<proteinExistence type="predicted"/>